<dbReference type="Proteomes" id="UP000318380">
    <property type="component" value="Unassembled WGS sequence"/>
</dbReference>
<reference evidence="1 2" key="1">
    <citation type="submission" date="2019-06" db="EMBL/GenBank/DDBJ databases">
        <title>Sequencing the genomes of 1000 actinobacteria strains.</title>
        <authorList>
            <person name="Klenk H.-P."/>
        </authorList>
    </citation>
    <scope>NUCLEOTIDE SEQUENCE [LARGE SCALE GENOMIC DNA]</scope>
    <source>
        <strain evidence="1 2">DSM 24683</strain>
    </source>
</reference>
<gene>
    <name evidence="1" type="ORF">FB561_0125</name>
</gene>
<organism evidence="1 2">
    <name type="scientific">Kribbella amoyensis</name>
    <dbReference type="NCBI Taxonomy" id="996641"/>
    <lineage>
        <taxon>Bacteria</taxon>
        <taxon>Bacillati</taxon>
        <taxon>Actinomycetota</taxon>
        <taxon>Actinomycetes</taxon>
        <taxon>Propionibacteriales</taxon>
        <taxon>Kribbellaceae</taxon>
        <taxon>Kribbella</taxon>
    </lineage>
</organism>
<dbReference type="AlphaFoldDB" id="A0A561BJM5"/>
<protein>
    <submittedName>
        <fullName evidence="1">Uncharacterized protein</fullName>
    </submittedName>
</protein>
<evidence type="ECO:0000313" key="2">
    <source>
        <dbReference type="Proteomes" id="UP000318380"/>
    </source>
</evidence>
<dbReference type="OrthoDB" id="3830719at2"/>
<comment type="caution">
    <text evidence="1">The sequence shown here is derived from an EMBL/GenBank/DDBJ whole genome shotgun (WGS) entry which is preliminary data.</text>
</comment>
<dbReference type="RefSeq" id="WP_145801880.1">
    <property type="nucleotide sequence ID" value="NZ_VIVK01000001.1"/>
</dbReference>
<accession>A0A561BJM5</accession>
<proteinExistence type="predicted"/>
<sequence>MTPPADMPLPTDRRVRAWLGEHLIADYIGEADAAGCMRSRFLSLRVTNEPAIPAGIPDARTQ</sequence>
<dbReference type="EMBL" id="VIVK01000001">
    <property type="protein sequence ID" value="TWD79074.1"/>
    <property type="molecule type" value="Genomic_DNA"/>
</dbReference>
<evidence type="ECO:0000313" key="1">
    <source>
        <dbReference type="EMBL" id="TWD79074.1"/>
    </source>
</evidence>
<keyword evidence="2" id="KW-1185">Reference proteome</keyword>
<name>A0A561BJM5_9ACTN</name>